<dbReference type="Proteomes" id="UP001362999">
    <property type="component" value="Unassembled WGS sequence"/>
</dbReference>
<proteinExistence type="predicted"/>
<evidence type="ECO:0000313" key="2">
    <source>
        <dbReference type="EMBL" id="KAK7006614.1"/>
    </source>
</evidence>
<dbReference type="AlphaFoldDB" id="A0AAW0AD65"/>
<accession>A0AAW0AD65</accession>
<comment type="caution">
    <text evidence="2">The sequence shown here is derived from an EMBL/GenBank/DDBJ whole genome shotgun (WGS) entry which is preliminary data.</text>
</comment>
<feature type="region of interest" description="Disordered" evidence="1">
    <location>
        <begin position="1"/>
        <end position="184"/>
    </location>
</feature>
<protein>
    <submittedName>
        <fullName evidence="2">Uncharacterized protein</fullName>
    </submittedName>
</protein>
<feature type="compositionally biased region" description="Pro residues" evidence="1">
    <location>
        <begin position="1"/>
        <end position="12"/>
    </location>
</feature>
<gene>
    <name evidence="2" type="ORF">R3P38DRAFT_3213938</name>
</gene>
<organism evidence="2 3">
    <name type="scientific">Favolaschia claudopus</name>
    <dbReference type="NCBI Taxonomy" id="2862362"/>
    <lineage>
        <taxon>Eukaryota</taxon>
        <taxon>Fungi</taxon>
        <taxon>Dikarya</taxon>
        <taxon>Basidiomycota</taxon>
        <taxon>Agaricomycotina</taxon>
        <taxon>Agaricomycetes</taxon>
        <taxon>Agaricomycetidae</taxon>
        <taxon>Agaricales</taxon>
        <taxon>Marasmiineae</taxon>
        <taxon>Mycenaceae</taxon>
        <taxon>Favolaschia</taxon>
    </lineage>
</organism>
<dbReference type="EMBL" id="JAWWNJ010000075">
    <property type="protein sequence ID" value="KAK7006614.1"/>
    <property type="molecule type" value="Genomic_DNA"/>
</dbReference>
<evidence type="ECO:0000256" key="1">
    <source>
        <dbReference type="SAM" id="MobiDB-lite"/>
    </source>
</evidence>
<evidence type="ECO:0000313" key="3">
    <source>
        <dbReference type="Proteomes" id="UP001362999"/>
    </source>
</evidence>
<sequence length="454" mass="48989">MSDTPEGPPTDAPTPSLSQHLYKHPNTEPITTANTPSGEEAQSHVTLRKRNASRVERVADPIPATAYVLRPPKQTQQPAPRSTPSPHRPGPQISVVSKAKVTRNVNSPPEVPPESGALRAESQSGDGGKRGGARQACNASGELPPPVGRQEDSSIAYSSVDRANPSTGKHPAAKRKRDGAKNEKFESLQERAGSAGSLDELAAVFREPIDILHQYNSAPTKACFNLLEEIHERLSAHHEFPSADNSTESFSTIVSRSVVAPQKAIQSLSKTVESLKLAPLLAPTPAATTTLSYAQAAAAAPSPKTKAPPLPSGTDERILVRFDGPPPPIYHMRYDEIVRELNAHLAQLNLPLILFVQKQKTESPGLFIAPAQGKDGVAILMERWDSWTPAILPGCRVVPVVAHCFAQVDGIPFASVQSFKDLKREFEQLNPSLGTVVKEPRWKTPRQATPALRL</sequence>
<name>A0AAW0AD65_9AGAR</name>
<reference evidence="2 3" key="1">
    <citation type="journal article" date="2024" name="J Genomics">
        <title>Draft genome sequencing and assembly of Favolaschia claudopus CIRM-BRFM 2984 isolated from oak limbs.</title>
        <authorList>
            <person name="Navarro D."/>
            <person name="Drula E."/>
            <person name="Chaduli D."/>
            <person name="Cazenave R."/>
            <person name="Ahrendt S."/>
            <person name="Wang J."/>
            <person name="Lipzen A."/>
            <person name="Daum C."/>
            <person name="Barry K."/>
            <person name="Grigoriev I.V."/>
            <person name="Favel A."/>
            <person name="Rosso M.N."/>
            <person name="Martin F."/>
        </authorList>
    </citation>
    <scope>NUCLEOTIDE SEQUENCE [LARGE SCALE GENOMIC DNA]</scope>
    <source>
        <strain evidence="2 3">CIRM-BRFM 2984</strain>
    </source>
</reference>
<keyword evidence="3" id="KW-1185">Reference proteome</keyword>
<feature type="compositionally biased region" description="Polar residues" evidence="1">
    <location>
        <begin position="28"/>
        <end position="37"/>
    </location>
</feature>